<reference evidence="1 2" key="1">
    <citation type="submission" date="2019-12" db="EMBL/GenBank/DDBJ databases">
        <title>Whole-genome analyses of novel actinobacteria.</title>
        <authorList>
            <person name="Sahin N."/>
            <person name="Saygin H."/>
        </authorList>
    </citation>
    <scope>NUCLEOTIDE SEQUENCE [LARGE SCALE GENOMIC DNA]</scope>
    <source>
        <strain evidence="1 2">KC615</strain>
    </source>
</reference>
<evidence type="ECO:0000313" key="1">
    <source>
        <dbReference type="EMBL" id="MXQ54188.1"/>
    </source>
</evidence>
<dbReference type="AlphaFoldDB" id="A0A6I4VUI9"/>
<comment type="caution">
    <text evidence="1">The sequence shown here is derived from an EMBL/GenBank/DDBJ whole genome shotgun (WGS) entry which is preliminary data.</text>
</comment>
<accession>A0A6I4VUI9</accession>
<dbReference type="Proteomes" id="UP000430692">
    <property type="component" value="Unassembled WGS sequence"/>
</dbReference>
<sequence>MVEKFEELLEQAYLAPRGKVKIGLLEEAIRIADTHLDIDAQFDARMELVDTAIFSGHGEKAIVAFAWCLAQYDKNPNMYNDHQMMWNYKWVTDRLLEFPDIELQKVKATLEDLKKRFTQTGHGPHFYYYIKQALAMQLEKTDEVQHYYEKWIREPSDSLSDCRACTLANQTKTLLYLDKLEEALAVAEPILKRRLSCHSVPHRTYADLLLPLLKANRKEEADDYYQKCYQLIYNQTGFMDTVVHLLTYATITDIPKAISLLEKYLPEAIDSDESAVRYQFYTVATVLWDLLDEETKKTVKLPDTNNMTQINEELVRLANLFNKQNKTDVFTKKIDRIQTEIRHLHQIKN</sequence>
<dbReference type="Gene3D" id="1.25.40.10">
    <property type="entry name" value="Tetratricopeptide repeat domain"/>
    <property type="match status" value="1"/>
</dbReference>
<dbReference type="InterPro" id="IPR011990">
    <property type="entry name" value="TPR-like_helical_dom_sf"/>
</dbReference>
<organism evidence="1 2">
    <name type="scientific">Shimazuella alba</name>
    <dbReference type="NCBI Taxonomy" id="2690964"/>
    <lineage>
        <taxon>Bacteria</taxon>
        <taxon>Bacillati</taxon>
        <taxon>Bacillota</taxon>
        <taxon>Bacilli</taxon>
        <taxon>Bacillales</taxon>
        <taxon>Thermoactinomycetaceae</taxon>
        <taxon>Shimazuella</taxon>
    </lineage>
</organism>
<dbReference type="EMBL" id="WUUL01000006">
    <property type="protein sequence ID" value="MXQ54188.1"/>
    <property type="molecule type" value="Genomic_DNA"/>
</dbReference>
<name>A0A6I4VUI9_9BACL</name>
<dbReference type="SUPFAM" id="SSF48452">
    <property type="entry name" value="TPR-like"/>
    <property type="match status" value="1"/>
</dbReference>
<proteinExistence type="predicted"/>
<keyword evidence="2" id="KW-1185">Reference proteome</keyword>
<gene>
    <name evidence="1" type="ORF">GSM42_10765</name>
</gene>
<protein>
    <submittedName>
        <fullName evidence="1">Uncharacterized protein</fullName>
    </submittedName>
</protein>
<dbReference type="RefSeq" id="WP_160801544.1">
    <property type="nucleotide sequence ID" value="NZ_WUUL01000006.1"/>
</dbReference>
<evidence type="ECO:0000313" key="2">
    <source>
        <dbReference type="Proteomes" id="UP000430692"/>
    </source>
</evidence>